<dbReference type="PANTHER" id="PTHR31400">
    <property type="entry name" value="GUANYLYL CYCLASE DOMAIN CONTAINING PROTEIN 1 GUCD1"/>
    <property type="match status" value="1"/>
</dbReference>
<dbReference type="KEGG" id="bany:112048629"/>
<dbReference type="Pfam" id="PF09778">
    <property type="entry name" value="Guanylate_cyc_2"/>
    <property type="match status" value="1"/>
</dbReference>
<reference evidence="2" key="1">
    <citation type="submission" date="2025-08" db="UniProtKB">
        <authorList>
            <consortium name="RefSeq"/>
        </authorList>
    </citation>
    <scope>IDENTIFICATION</scope>
</reference>
<dbReference type="GeneID" id="112048629"/>
<dbReference type="RefSeq" id="XP_023942016.2">
    <property type="nucleotide sequence ID" value="XM_024086248.2"/>
</dbReference>
<protein>
    <submittedName>
        <fullName evidence="2">Protein GUCD1</fullName>
    </submittedName>
</protein>
<accession>A0A6J1NG04</accession>
<evidence type="ECO:0000313" key="2">
    <source>
        <dbReference type="RefSeq" id="XP_023942016.2"/>
    </source>
</evidence>
<evidence type="ECO:0000313" key="1">
    <source>
        <dbReference type="Proteomes" id="UP001652582"/>
    </source>
</evidence>
<dbReference type="OrthoDB" id="206796at2759"/>
<dbReference type="Proteomes" id="UP001652582">
    <property type="component" value="Chromosome 8"/>
</dbReference>
<dbReference type="AlphaFoldDB" id="A0A6J1NG04"/>
<dbReference type="PANTHER" id="PTHR31400:SF1">
    <property type="entry name" value="PROTEIN GUCD1"/>
    <property type="match status" value="1"/>
</dbReference>
<proteinExistence type="predicted"/>
<gene>
    <name evidence="2" type="primary">LOC112048629</name>
</gene>
<sequence>MILSETHRKEFYDDFSRICLEEGFGQSTWTIDLCYLLKRFHIKHRMYTSSQAANNRCHSKEIVDRVRNRFTNAPYNGIKVMDGVLSTKQLTAHVVTAGPAIALVDAALLSCDWCKHNSLQSEFRRIFGGIYQGHYIVVVGWSAGKLLYHNPARKHQLCATTLKRLHAARSAPGTDYDVILIYCP</sequence>
<dbReference type="InterPro" id="IPR018616">
    <property type="entry name" value="GUCD1"/>
</dbReference>
<organism evidence="1 2">
    <name type="scientific">Bicyclus anynana</name>
    <name type="common">Squinting bush brown butterfly</name>
    <dbReference type="NCBI Taxonomy" id="110368"/>
    <lineage>
        <taxon>Eukaryota</taxon>
        <taxon>Metazoa</taxon>
        <taxon>Ecdysozoa</taxon>
        <taxon>Arthropoda</taxon>
        <taxon>Hexapoda</taxon>
        <taxon>Insecta</taxon>
        <taxon>Pterygota</taxon>
        <taxon>Neoptera</taxon>
        <taxon>Endopterygota</taxon>
        <taxon>Lepidoptera</taxon>
        <taxon>Glossata</taxon>
        <taxon>Ditrysia</taxon>
        <taxon>Papilionoidea</taxon>
        <taxon>Nymphalidae</taxon>
        <taxon>Satyrinae</taxon>
        <taxon>Satyrini</taxon>
        <taxon>Mycalesina</taxon>
        <taxon>Bicyclus</taxon>
    </lineage>
</organism>
<keyword evidence="1" id="KW-1185">Reference proteome</keyword>
<name>A0A6J1NG04_BICAN</name>